<protein>
    <submittedName>
        <fullName evidence="7">Uncharacterized protein</fullName>
    </submittedName>
</protein>
<evidence type="ECO:0000256" key="2">
    <source>
        <dbReference type="ARBA" id="ARBA00022737"/>
    </source>
</evidence>
<dbReference type="GO" id="GO:0005938">
    <property type="term" value="C:cell cortex"/>
    <property type="evidence" value="ECO:0007669"/>
    <property type="project" value="UniProtKB-ARBA"/>
</dbReference>
<evidence type="ECO:0000313" key="8">
    <source>
        <dbReference type="Proteomes" id="UP000076632"/>
    </source>
</evidence>
<dbReference type="InterPro" id="IPR051228">
    <property type="entry name" value="NADPH_Oxidase/PX-Domain"/>
</dbReference>
<dbReference type="InParanoid" id="A0A165IWV8"/>
<evidence type="ECO:0000313" key="7">
    <source>
        <dbReference type="EMBL" id="KZF25486.1"/>
    </source>
</evidence>
<dbReference type="PROSITE" id="PS50195">
    <property type="entry name" value="PX"/>
    <property type="match status" value="1"/>
</dbReference>
<dbReference type="SUPFAM" id="SSF54277">
    <property type="entry name" value="CAD &amp; PB1 domains"/>
    <property type="match status" value="1"/>
</dbReference>
<dbReference type="InterPro" id="IPR036028">
    <property type="entry name" value="SH3-like_dom_sf"/>
</dbReference>
<feature type="compositionally biased region" description="Polar residues" evidence="4">
    <location>
        <begin position="406"/>
        <end position="422"/>
    </location>
</feature>
<dbReference type="SUPFAM" id="SSF64268">
    <property type="entry name" value="PX domain"/>
    <property type="match status" value="1"/>
</dbReference>
<keyword evidence="1 3" id="KW-0728">SH3 domain</keyword>
<dbReference type="FunFam" id="2.30.30.40:FF:000093">
    <property type="entry name" value="Protein kinase activator Bem1"/>
    <property type="match status" value="1"/>
</dbReference>
<dbReference type="EMBL" id="KV407455">
    <property type="protein sequence ID" value="KZF25486.1"/>
    <property type="molecule type" value="Genomic_DNA"/>
</dbReference>
<dbReference type="Gene3D" id="3.30.1520.10">
    <property type="entry name" value="Phox-like domain"/>
    <property type="match status" value="1"/>
</dbReference>
<feature type="domain" description="PX" evidence="6">
    <location>
        <begin position="262"/>
        <end position="390"/>
    </location>
</feature>
<dbReference type="InterPro" id="IPR001452">
    <property type="entry name" value="SH3_domain"/>
</dbReference>
<dbReference type="SMART" id="SM00312">
    <property type="entry name" value="PX"/>
    <property type="match status" value="1"/>
</dbReference>
<evidence type="ECO:0000256" key="4">
    <source>
        <dbReference type="SAM" id="MobiDB-lite"/>
    </source>
</evidence>
<feature type="domain" description="SH3" evidence="5">
    <location>
        <begin position="100"/>
        <end position="162"/>
    </location>
</feature>
<evidence type="ECO:0000256" key="3">
    <source>
        <dbReference type="PROSITE-ProRule" id="PRU00192"/>
    </source>
</evidence>
<dbReference type="GO" id="GO:1902494">
    <property type="term" value="C:catalytic complex"/>
    <property type="evidence" value="ECO:0007669"/>
    <property type="project" value="UniProtKB-ARBA"/>
</dbReference>
<reference evidence="7 8" key="1">
    <citation type="journal article" date="2016" name="Fungal Biol.">
        <title>The genome of Xylona heveae provides a window into fungal endophytism.</title>
        <authorList>
            <person name="Gazis R."/>
            <person name="Kuo A."/>
            <person name="Riley R."/>
            <person name="LaButti K."/>
            <person name="Lipzen A."/>
            <person name="Lin J."/>
            <person name="Amirebrahimi M."/>
            <person name="Hesse C.N."/>
            <person name="Spatafora J.W."/>
            <person name="Henrissat B."/>
            <person name="Hainaut M."/>
            <person name="Grigoriev I.V."/>
            <person name="Hibbett D.S."/>
        </authorList>
    </citation>
    <scope>NUCLEOTIDE SEQUENCE [LARGE SCALE GENOMIC DNA]</scope>
    <source>
        <strain evidence="7 8">TC161</strain>
    </source>
</reference>
<dbReference type="InterPro" id="IPR001683">
    <property type="entry name" value="PX_dom"/>
</dbReference>
<name>A0A165IWV8_XYLHT</name>
<dbReference type="Pfam" id="PF00018">
    <property type="entry name" value="SH3_1"/>
    <property type="match status" value="2"/>
</dbReference>
<dbReference type="CDD" id="cd06890">
    <property type="entry name" value="PX_Bem1p"/>
    <property type="match status" value="1"/>
</dbReference>
<sequence>MRYRRPDEFLSFSKGDYFHVINRENDEEWYEACNPAIAGAQGFVPVELFETVGKNARDSGGSVNQQRIPDHDSGYSDQSAGRASVSGGIDKAGRRLTKSGPSIYGVVLYDFVAERPDELAAKEKESIIIIAQSNPEWFVAKPIGRLGGPGLIPVAFVEIYDSNTHQPVGDAQEAVRIARIPSVEEWKKMAAEYKNSSISLGRLEAANLYGMQPAGGGGANHARGQSVASVHNNYGYEHNYHQRSISVGGIPHDTRYVQESAPQMLAPVYASVPRYCSAAESYWFVVDVVMEDDSHWELCRYYSDFYDFQIQLLSKYPVEAGNAVNPETPTAEPIRTIPYMPGPVKMVTEQITKGRRENLDHYVKALLNLPQHIVKDPLVKKFFAPRRGDIQVDPYRLSDASEESSFDLSQAGSLQSSQNNLNEPGYGQGLSAPPPTYGAYHMDNTQSVYTGVAQPQQYHHPSDIRPDMLRQNSAFTQDSHGSQSVFHDQPTSSALKIKLRRNSEVIVLRTTKDITYQDLLEKTVDRFELDRGVAPELNYRLEIEPQVTEQGRLEDNCIYPSLDNDEQLQEVLHSLPKDAKLQVYVNARDRLPAADVHGAR</sequence>
<dbReference type="PROSITE" id="PS50002">
    <property type="entry name" value="SH3"/>
    <property type="match status" value="2"/>
</dbReference>
<gene>
    <name evidence="7" type="ORF">L228DRAFT_77310</name>
</gene>
<feature type="domain" description="SH3" evidence="5">
    <location>
        <begin position="1"/>
        <end position="54"/>
    </location>
</feature>
<keyword evidence="2" id="KW-0677">Repeat</keyword>
<dbReference type="FunCoup" id="A0A165IWV8">
    <property type="interactions" value="132"/>
</dbReference>
<keyword evidence="8" id="KW-1185">Reference proteome</keyword>
<dbReference type="AlphaFoldDB" id="A0A165IWV8"/>
<dbReference type="PANTHER" id="PTHR15706">
    <property type="entry name" value="SH3 MULTIPLE DOMAIN"/>
    <property type="match status" value="1"/>
</dbReference>
<dbReference type="GO" id="GO:0035091">
    <property type="term" value="F:phosphatidylinositol binding"/>
    <property type="evidence" value="ECO:0007669"/>
    <property type="project" value="InterPro"/>
</dbReference>
<organism evidence="7 8">
    <name type="scientific">Xylona heveae (strain CBS 132557 / TC161)</name>
    <dbReference type="NCBI Taxonomy" id="1328760"/>
    <lineage>
        <taxon>Eukaryota</taxon>
        <taxon>Fungi</taxon>
        <taxon>Dikarya</taxon>
        <taxon>Ascomycota</taxon>
        <taxon>Pezizomycotina</taxon>
        <taxon>Xylonomycetes</taxon>
        <taxon>Xylonales</taxon>
        <taxon>Xylonaceae</taxon>
        <taxon>Xylona</taxon>
    </lineage>
</organism>
<accession>A0A165IWV8</accession>
<evidence type="ECO:0000259" key="6">
    <source>
        <dbReference type="PROSITE" id="PS50195"/>
    </source>
</evidence>
<evidence type="ECO:0000256" key="1">
    <source>
        <dbReference type="ARBA" id="ARBA00022443"/>
    </source>
</evidence>
<proteinExistence type="predicted"/>
<dbReference type="InterPro" id="IPR035550">
    <property type="entry name" value="Bem1/Scd2_PX"/>
</dbReference>
<dbReference type="GO" id="GO:0030674">
    <property type="term" value="F:protein-macromolecule adaptor activity"/>
    <property type="evidence" value="ECO:0007669"/>
    <property type="project" value="TreeGrafter"/>
</dbReference>
<dbReference type="Pfam" id="PF00787">
    <property type="entry name" value="PX"/>
    <property type="match status" value="1"/>
</dbReference>
<dbReference type="GO" id="GO:0051130">
    <property type="term" value="P:positive regulation of cellular component organization"/>
    <property type="evidence" value="ECO:0007669"/>
    <property type="project" value="UniProtKB-ARBA"/>
</dbReference>
<dbReference type="SUPFAM" id="SSF50044">
    <property type="entry name" value="SH3-domain"/>
    <property type="match status" value="2"/>
</dbReference>
<dbReference type="Proteomes" id="UP000076632">
    <property type="component" value="Unassembled WGS sequence"/>
</dbReference>
<dbReference type="RefSeq" id="XP_018191041.1">
    <property type="nucleotide sequence ID" value="XM_018336847.1"/>
</dbReference>
<dbReference type="STRING" id="1328760.A0A165IWV8"/>
<dbReference type="GO" id="GO:0043332">
    <property type="term" value="C:mating projection tip"/>
    <property type="evidence" value="ECO:0007669"/>
    <property type="project" value="TreeGrafter"/>
</dbReference>
<dbReference type="Gene3D" id="2.30.30.40">
    <property type="entry name" value="SH3 Domains"/>
    <property type="match status" value="2"/>
</dbReference>
<evidence type="ECO:0000259" key="5">
    <source>
        <dbReference type="PROSITE" id="PS50002"/>
    </source>
</evidence>
<dbReference type="OrthoDB" id="548867at2759"/>
<dbReference type="GeneID" id="28901984"/>
<dbReference type="OMA" id="NGWIEAC"/>
<dbReference type="SMART" id="SM00326">
    <property type="entry name" value="SH3"/>
    <property type="match status" value="2"/>
</dbReference>
<dbReference type="InterPro" id="IPR035549">
    <property type="entry name" value="Bem1/Scd2_SH3_2"/>
</dbReference>
<dbReference type="PANTHER" id="PTHR15706:SF2">
    <property type="entry name" value="SH3 AND PX DOMAIN-CONTAINING PROTEIN 2A"/>
    <property type="match status" value="1"/>
</dbReference>
<dbReference type="CDD" id="cd11879">
    <property type="entry name" value="SH3_Bem1p_2"/>
    <property type="match status" value="1"/>
</dbReference>
<dbReference type="InterPro" id="IPR036871">
    <property type="entry name" value="PX_dom_sf"/>
</dbReference>
<feature type="region of interest" description="Disordered" evidence="4">
    <location>
        <begin position="57"/>
        <end position="87"/>
    </location>
</feature>
<dbReference type="GO" id="GO:0000747">
    <property type="term" value="P:conjugation with cellular fusion"/>
    <property type="evidence" value="ECO:0007669"/>
    <property type="project" value="TreeGrafter"/>
</dbReference>
<feature type="region of interest" description="Disordered" evidence="4">
    <location>
        <begin position="401"/>
        <end position="442"/>
    </location>
</feature>